<keyword evidence="5" id="KW-0732">Signal</keyword>
<organism evidence="10">
    <name type="scientific">gut metagenome</name>
    <dbReference type="NCBI Taxonomy" id="749906"/>
    <lineage>
        <taxon>unclassified sequences</taxon>
        <taxon>metagenomes</taxon>
        <taxon>organismal metagenomes</taxon>
    </lineage>
</organism>
<evidence type="ECO:0000256" key="9">
    <source>
        <dbReference type="SAM" id="Phobius"/>
    </source>
</evidence>
<sequence>MLCLTGLYCMKLWRGMGGFILSILNLLGNAVFIIIQRYNRPRLMCLQKSAARKHCLEEISCEF</sequence>
<keyword evidence="2" id="KW-1003">Cell membrane</keyword>
<evidence type="ECO:0000256" key="6">
    <source>
        <dbReference type="ARBA" id="ARBA00022989"/>
    </source>
</evidence>
<keyword evidence="3" id="KW-0808">Transferase</keyword>
<protein>
    <submittedName>
        <fullName evidence="10">Uncharacterized protein</fullName>
    </submittedName>
</protein>
<feature type="transmembrane region" description="Helical" evidence="9">
    <location>
        <begin position="12"/>
        <end position="35"/>
    </location>
</feature>
<dbReference type="GO" id="GO:0005886">
    <property type="term" value="C:plasma membrane"/>
    <property type="evidence" value="ECO:0007669"/>
    <property type="project" value="UniProtKB-SubCell"/>
</dbReference>
<accession>J9FLC8</accession>
<dbReference type="GO" id="GO:0016746">
    <property type="term" value="F:acyltransferase activity"/>
    <property type="evidence" value="ECO:0007669"/>
    <property type="project" value="UniProtKB-KW"/>
</dbReference>
<name>J9FLC8_9ZZZZ</name>
<evidence type="ECO:0000313" key="10">
    <source>
        <dbReference type="EMBL" id="EJW95706.1"/>
    </source>
</evidence>
<evidence type="ECO:0000256" key="8">
    <source>
        <dbReference type="ARBA" id="ARBA00023315"/>
    </source>
</evidence>
<dbReference type="AlphaFoldDB" id="J9FLC8"/>
<evidence type="ECO:0000256" key="3">
    <source>
        <dbReference type="ARBA" id="ARBA00022679"/>
    </source>
</evidence>
<evidence type="ECO:0000256" key="5">
    <source>
        <dbReference type="ARBA" id="ARBA00022729"/>
    </source>
</evidence>
<evidence type="ECO:0000256" key="7">
    <source>
        <dbReference type="ARBA" id="ARBA00023136"/>
    </source>
</evidence>
<evidence type="ECO:0000256" key="2">
    <source>
        <dbReference type="ARBA" id="ARBA00022475"/>
    </source>
</evidence>
<dbReference type="InterPro" id="IPR044021">
    <property type="entry name" value="CrtO"/>
</dbReference>
<keyword evidence="4 9" id="KW-0812">Transmembrane</keyword>
<keyword evidence="8" id="KW-0012">Acyltransferase</keyword>
<dbReference type="Pfam" id="PF18927">
    <property type="entry name" value="CrtO"/>
    <property type="match status" value="1"/>
</dbReference>
<gene>
    <name evidence="10" type="ORF">EVA_16188</name>
</gene>
<comment type="caution">
    <text evidence="10">The sequence shown here is derived from an EMBL/GenBank/DDBJ whole genome shotgun (WGS) entry which is preliminary data.</text>
</comment>
<proteinExistence type="predicted"/>
<dbReference type="EMBL" id="AMCI01005662">
    <property type="protein sequence ID" value="EJW95706.1"/>
    <property type="molecule type" value="Genomic_DNA"/>
</dbReference>
<evidence type="ECO:0000256" key="1">
    <source>
        <dbReference type="ARBA" id="ARBA00004162"/>
    </source>
</evidence>
<evidence type="ECO:0000256" key="4">
    <source>
        <dbReference type="ARBA" id="ARBA00022692"/>
    </source>
</evidence>
<keyword evidence="7 9" id="KW-0472">Membrane</keyword>
<comment type="subcellular location">
    <subcellularLocation>
        <location evidence="1">Cell membrane</location>
        <topology evidence="1">Single-pass membrane protein</topology>
    </subcellularLocation>
</comment>
<keyword evidence="6 9" id="KW-1133">Transmembrane helix</keyword>
<reference evidence="10" key="1">
    <citation type="journal article" date="2012" name="PLoS ONE">
        <title>Gene sets for utilization of primary and secondary nutrition supplies in the distal gut of endangered iberian lynx.</title>
        <authorList>
            <person name="Alcaide M."/>
            <person name="Messina E."/>
            <person name="Richter M."/>
            <person name="Bargiela R."/>
            <person name="Peplies J."/>
            <person name="Huws S.A."/>
            <person name="Newbold C.J."/>
            <person name="Golyshin P.N."/>
            <person name="Simon M.A."/>
            <person name="Lopez G."/>
            <person name="Yakimov M.M."/>
            <person name="Ferrer M."/>
        </authorList>
    </citation>
    <scope>NUCLEOTIDE SEQUENCE</scope>
</reference>